<dbReference type="EMBL" id="JADIMU010000053">
    <property type="protein sequence ID" value="MBO8443669.1"/>
    <property type="molecule type" value="Genomic_DNA"/>
</dbReference>
<evidence type="ECO:0000313" key="1">
    <source>
        <dbReference type="EMBL" id="MBO8443669.1"/>
    </source>
</evidence>
<sequence>MRKARQAAACGDRAQCLKAFTDAFWLRCTDADIIDIEYSSFFRYQFQVYLLGRADFLLPLDEGDEICALIRETYEKMRISMDESPFIVDEGEWNLLKSVEIDFSSLKSPTLTA</sequence>
<proteinExistence type="predicted"/>
<gene>
    <name evidence="1" type="ORF">IAC42_07960</name>
</gene>
<name>A0A9D9HA85_9SPIR</name>
<reference evidence="1" key="2">
    <citation type="journal article" date="2021" name="PeerJ">
        <title>Extensive microbial diversity within the chicken gut microbiome revealed by metagenomics and culture.</title>
        <authorList>
            <person name="Gilroy R."/>
            <person name="Ravi A."/>
            <person name="Getino M."/>
            <person name="Pursley I."/>
            <person name="Horton D.L."/>
            <person name="Alikhan N.F."/>
            <person name="Baker D."/>
            <person name="Gharbi K."/>
            <person name="Hall N."/>
            <person name="Watson M."/>
            <person name="Adriaenssens E.M."/>
            <person name="Foster-Nyarko E."/>
            <person name="Jarju S."/>
            <person name="Secka A."/>
            <person name="Antonio M."/>
            <person name="Oren A."/>
            <person name="Chaudhuri R.R."/>
            <person name="La Ragione R."/>
            <person name="Hildebrand F."/>
            <person name="Pallen M.J."/>
        </authorList>
    </citation>
    <scope>NUCLEOTIDE SEQUENCE</scope>
    <source>
        <strain evidence="1">11167</strain>
    </source>
</reference>
<evidence type="ECO:0000313" key="2">
    <source>
        <dbReference type="Proteomes" id="UP000823633"/>
    </source>
</evidence>
<comment type="caution">
    <text evidence="1">The sequence shown here is derived from an EMBL/GenBank/DDBJ whole genome shotgun (WGS) entry which is preliminary data.</text>
</comment>
<reference evidence="1" key="1">
    <citation type="submission" date="2020-10" db="EMBL/GenBank/DDBJ databases">
        <authorList>
            <person name="Gilroy R."/>
        </authorList>
    </citation>
    <scope>NUCLEOTIDE SEQUENCE</scope>
    <source>
        <strain evidence="1">11167</strain>
    </source>
</reference>
<dbReference type="Proteomes" id="UP000823633">
    <property type="component" value="Unassembled WGS sequence"/>
</dbReference>
<organism evidence="1 2">
    <name type="scientific">Candidatus Aphodenecus pullistercoris</name>
    <dbReference type="NCBI Taxonomy" id="2840669"/>
    <lineage>
        <taxon>Bacteria</taxon>
        <taxon>Pseudomonadati</taxon>
        <taxon>Spirochaetota</taxon>
        <taxon>Spirochaetia</taxon>
        <taxon>Spirochaetales</taxon>
        <taxon>Candidatus Aphodenecus</taxon>
    </lineage>
</organism>
<accession>A0A9D9HA85</accession>
<dbReference type="AlphaFoldDB" id="A0A9D9HA85"/>
<protein>
    <submittedName>
        <fullName evidence="1">Uncharacterized protein</fullName>
    </submittedName>
</protein>